<proteinExistence type="predicted"/>
<keyword evidence="2" id="KW-1185">Reference proteome</keyword>
<protein>
    <submittedName>
        <fullName evidence="1">Uncharacterized protein</fullName>
    </submittedName>
</protein>
<gene>
    <name evidence="1" type="ORF">Nepgr_012847</name>
</gene>
<evidence type="ECO:0000313" key="1">
    <source>
        <dbReference type="EMBL" id="GMH11006.1"/>
    </source>
</evidence>
<sequence length="167" mass="18368">MPLHNPFNHSVHATGLVTTTVPTPPWSRPAARRSARTLFAALKSPSIKNNFLHLFPGMNLSSQLKQLPLARHRPNPPEMICMLWGFLGVQVPENEEGNWSMVWGKLSLALPPKLTMKGVALLPLTDRSSYNRANPMAVEKVAGSKGSNLPSQATQDYGLPSLSRILR</sequence>
<dbReference type="AlphaFoldDB" id="A0AAD3SI91"/>
<name>A0AAD3SI91_NEPGR</name>
<organism evidence="1 2">
    <name type="scientific">Nepenthes gracilis</name>
    <name type="common">Slender pitcher plant</name>
    <dbReference type="NCBI Taxonomy" id="150966"/>
    <lineage>
        <taxon>Eukaryota</taxon>
        <taxon>Viridiplantae</taxon>
        <taxon>Streptophyta</taxon>
        <taxon>Embryophyta</taxon>
        <taxon>Tracheophyta</taxon>
        <taxon>Spermatophyta</taxon>
        <taxon>Magnoliopsida</taxon>
        <taxon>eudicotyledons</taxon>
        <taxon>Gunneridae</taxon>
        <taxon>Pentapetalae</taxon>
        <taxon>Caryophyllales</taxon>
        <taxon>Nepenthaceae</taxon>
        <taxon>Nepenthes</taxon>
    </lineage>
</organism>
<accession>A0AAD3SI91</accession>
<dbReference type="Proteomes" id="UP001279734">
    <property type="component" value="Unassembled WGS sequence"/>
</dbReference>
<comment type="caution">
    <text evidence="1">The sequence shown here is derived from an EMBL/GenBank/DDBJ whole genome shotgun (WGS) entry which is preliminary data.</text>
</comment>
<dbReference type="EMBL" id="BSYO01000010">
    <property type="protein sequence ID" value="GMH11006.1"/>
    <property type="molecule type" value="Genomic_DNA"/>
</dbReference>
<reference evidence="1" key="1">
    <citation type="submission" date="2023-05" db="EMBL/GenBank/DDBJ databases">
        <title>Nepenthes gracilis genome sequencing.</title>
        <authorList>
            <person name="Fukushima K."/>
        </authorList>
    </citation>
    <scope>NUCLEOTIDE SEQUENCE</scope>
    <source>
        <strain evidence="1">SING2019-196</strain>
    </source>
</reference>
<evidence type="ECO:0000313" key="2">
    <source>
        <dbReference type="Proteomes" id="UP001279734"/>
    </source>
</evidence>